<name>A0ABQ6IBZ7_9MICO</name>
<dbReference type="Pfam" id="PF00753">
    <property type="entry name" value="Lactamase_B"/>
    <property type="match status" value="1"/>
</dbReference>
<dbReference type="SMART" id="SM00849">
    <property type="entry name" value="Lactamase_B"/>
    <property type="match status" value="1"/>
</dbReference>
<dbReference type="RefSeq" id="WP_284327549.1">
    <property type="nucleotide sequence ID" value="NZ_BSUN01000001.1"/>
</dbReference>
<dbReference type="EMBL" id="BSUN01000001">
    <property type="protein sequence ID" value="GMA34712.1"/>
    <property type="molecule type" value="Genomic_DNA"/>
</dbReference>
<keyword evidence="3" id="KW-0479">Metal-binding</keyword>
<dbReference type="PANTHER" id="PTHR42978:SF2">
    <property type="entry name" value="102 KBASES UNSTABLE REGION: FROM 1 TO 119443"/>
    <property type="match status" value="1"/>
</dbReference>
<dbReference type="Proteomes" id="UP001157125">
    <property type="component" value="Unassembled WGS sequence"/>
</dbReference>
<evidence type="ECO:0000256" key="2">
    <source>
        <dbReference type="ARBA" id="ARBA00007749"/>
    </source>
</evidence>
<dbReference type="Gene3D" id="3.60.15.10">
    <property type="entry name" value="Ribonuclease Z/Hydroxyacylglutathione hydrolase-like"/>
    <property type="match status" value="1"/>
</dbReference>
<evidence type="ECO:0000313" key="7">
    <source>
        <dbReference type="EMBL" id="GMA34712.1"/>
    </source>
</evidence>
<evidence type="ECO:0000256" key="4">
    <source>
        <dbReference type="ARBA" id="ARBA00022801"/>
    </source>
</evidence>
<proteinExistence type="inferred from homology"/>
<dbReference type="CDD" id="cd07729">
    <property type="entry name" value="AHL_lactonase_MBL-fold"/>
    <property type="match status" value="1"/>
</dbReference>
<dbReference type="InterPro" id="IPR051013">
    <property type="entry name" value="MBL_superfamily_lactonases"/>
</dbReference>
<dbReference type="SUPFAM" id="SSF56281">
    <property type="entry name" value="Metallo-hydrolase/oxidoreductase"/>
    <property type="match status" value="1"/>
</dbReference>
<reference evidence="8" key="1">
    <citation type="journal article" date="2019" name="Int. J. Syst. Evol. Microbiol.">
        <title>The Global Catalogue of Microorganisms (GCM) 10K type strain sequencing project: providing services to taxonomists for standard genome sequencing and annotation.</title>
        <authorList>
            <consortium name="The Broad Institute Genomics Platform"/>
            <consortium name="The Broad Institute Genome Sequencing Center for Infectious Disease"/>
            <person name="Wu L."/>
            <person name="Ma J."/>
        </authorList>
    </citation>
    <scope>NUCLEOTIDE SEQUENCE [LARGE SCALE GENOMIC DNA]</scope>
    <source>
        <strain evidence="8">NBRC 112299</strain>
    </source>
</reference>
<comment type="cofactor">
    <cofactor evidence="1">
        <name>Zn(2+)</name>
        <dbReference type="ChEBI" id="CHEBI:29105"/>
    </cofactor>
</comment>
<evidence type="ECO:0000313" key="8">
    <source>
        <dbReference type="Proteomes" id="UP001157125"/>
    </source>
</evidence>
<dbReference type="InterPro" id="IPR036866">
    <property type="entry name" value="RibonucZ/Hydroxyglut_hydro"/>
</dbReference>
<dbReference type="InterPro" id="IPR001279">
    <property type="entry name" value="Metallo-B-lactamas"/>
</dbReference>
<gene>
    <name evidence="7" type="ORF">GCM10025876_09160</name>
</gene>
<evidence type="ECO:0000256" key="3">
    <source>
        <dbReference type="ARBA" id="ARBA00022723"/>
    </source>
</evidence>
<accession>A0ABQ6IBZ7</accession>
<keyword evidence="5" id="KW-0862">Zinc</keyword>
<keyword evidence="4" id="KW-0378">Hydrolase</keyword>
<evidence type="ECO:0000259" key="6">
    <source>
        <dbReference type="SMART" id="SM00849"/>
    </source>
</evidence>
<feature type="domain" description="Metallo-beta-lactamase" evidence="6">
    <location>
        <begin position="43"/>
        <end position="252"/>
    </location>
</feature>
<comment type="similarity">
    <text evidence="2">Belongs to the metallo-beta-lactamase superfamily.</text>
</comment>
<comment type="caution">
    <text evidence="7">The sequence shown here is derived from an EMBL/GenBank/DDBJ whole genome shotgun (WGS) entry which is preliminary data.</text>
</comment>
<protein>
    <recommendedName>
        <fullName evidence="6">Metallo-beta-lactamase domain-containing protein</fullName>
    </recommendedName>
</protein>
<sequence length="271" mass="28804">MTTILNGLSGMPVALHGFIVGYEPIRESISLHGGSDHRYLLEPVTAAAVEYQDGWVLLDAGFNVPVIRDPRLRGETFNYDSYTAVVPPGDPLAEAVERAGLDWGDLRGCAISHAHVDHTGGIRLTGEAPVVVQRREWQWVVDGAGFPEVVLPSDLLEASERVVLLDGDAPLAPGLTAIDTAGHTPGHQSFRVELPSGTVVVLACDAADLRVNIDTRTPCGSADASEGFALAQRSIDRLADLAAAGEDVWPGHDPAWGPWVTAIETGLVTVR</sequence>
<dbReference type="PANTHER" id="PTHR42978">
    <property type="entry name" value="QUORUM-QUENCHING LACTONASE YTNP-RELATED-RELATED"/>
    <property type="match status" value="1"/>
</dbReference>
<evidence type="ECO:0000256" key="1">
    <source>
        <dbReference type="ARBA" id="ARBA00001947"/>
    </source>
</evidence>
<keyword evidence="8" id="KW-1185">Reference proteome</keyword>
<evidence type="ECO:0000256" key="5">
    <source>
        <dbReference type="ARBA" id="ARBA00022833"/>
    </source>
</evidence>
<organism evidence="7 8">
    <name type="scientific">Demequina litorisediminis</name>
    <dbReference type="NCBI Taxonomy" id="1849022"/>
    <lineage>
        <taxon>Bacteria</taxon>
        <taxon>Bacillati</taxon>
        <taxon>Actinomycetota</taxon>
        <taxon>Actinomycetes</taxon>
        <taxon>Micrococcales</taxon>
        <taxon>Demequinaceae</taxon>
        <taxon>Demequina</taxon>
    </lineage>
</organism>